<dbReference type="InterPro" id="IPR002123">
    <property type="entry name" value="Plipid/glycerol_acylTrfase"/>
</dbReference>
<gene>
    <name evidence="2" type="ORF">SAMN05428963_105254</name>
</gene>
<keyword evidence="3" id="KW-1185">Reference proteome</keyword>
<dbReference type="AlphaFoldDB" id="A0A1T4QU40"/>
<evidence type="ECO:0000313" key="3">
    <source>
        <dbReference type="Proteomes" id="UP000190135"/>
    </source>
</evidence>
<reference evidence="2 3" key="1">
    <citation type="submission" date="2017-02" db="EMBL/GenBank/DDBJ databases">
        <authorList>
            <person name="Peterson S.W."/>
        </authorList>
    </citation>
    <scope>NUCLEOTIDE SEQUENCE [LARGE SCALE GENOMIC DNA]</scope>
    <source>
        <strain evidence="2 3">USBA 369</strain>
    </source>
</reference>
<dbReference type="InterPro" id="IPR045746">
    <property type="entry name" value="ACT14924-like_Acyltransf_dom"/>
</dbReference>
<dbReference type="STRING" id="1365950.SAMN05428963_105254"/>
<dbReference type="Proteomes" id="UP000190135">
    <property type="component" value="Unassembled WGS sequence"/>
</dbReference>
<proteinExistence type="predicted"/>
<dbReference type="GO" id="GO:0016746">
    <property type="term" value="F:acyltransferase activity"/>
    <property type="evidence" value="ECO:0007669"/>
    <property type="project" value="InterPro"/>
</dbReference>
<accession>A0A1T4QU40</accession>
<organism evidence="2 3">
    <name type="scientific">Consotaella salsifontis</name>
    <dbReference type="NCBI Taxonomy" id="1365950"/>
    <lineage>
        <taxon>Bacteria</taxon>
        <taxon>Pseudomonadati</taxon>
        <taxon>Pseudomonadota</taxon>
        <taxon>Alphaproteobacteria</taxon>
        <taxon>Hyphomicrobiales</taxon>
        <taxon>Aurantimonadaceae</taxon>
        <taxon>Consotaella</taxon>
    </lineage>
</organism>
<feature type="domain" description="Phospholipid/glycerol acyltransferase" evidence="1">
    <location>
        <begin position="78"/>
        <end position="201"/>
    </location>
</feature>
<dbReference type="SMART" id="SM00563">
    <property type="entry name" value="PlsC"/>
    <property type="match status" value="1"/>
</dbReference>
<dbReference type="RefSeq" id="WP_078708141.1">
    <property type="nucleotide sequence ID" value="NZ_FUXL01000005.1"/>
</dbReference>
<dbReference type="OrthoDB" id="1113830at2"/>
<dbReference type="Pfam" id="PF19576">
    <property type="entry name" value="Acyltransf_2"/>
    <property type="match status" value="1"/>
</dbReference>
<sequence length="290" mass="32030">MRHAHLTYSRPDDPPMRRWAIRSMEQISGRGRLAELYERWRERVERGGTPAFGEMLRLMRIDLAISGHWPLAELPQRLVIVANHPFGIGDGAAVLSLAESLGRPFRILIASELMKIPEMAAYGLPVVFSETKEALAANRATRQEALRLLAEGTTIVIFPAGGVATAPRIFGRALDLPWKHFTARLVRSAGASVLPVHVEGQNGPLFHLVSKWSQTLRYGLLIGAFRRLYGRTIRLNVGQIISHDALIAGGGGRIMTESLREAVFALAPPHARPRAWVKSGLVDIRSSPQP</sequence>
<evidence type="ECO:0000313" key="2">
    <source>
        <dbReference type="EMBL" id="SKA07137.1"/>
    </source>
</evidence>
<evidence type="ECO:0000259" key="1">
    <source>
        <dbReference type="SMART" id="SM00563"/>
    </source>
</evidence>
<protein>
    <submittedName>
        <fullName evidence="2">Putative hemolysin</fullName>
    </submittedName>
</protein>
<name>A0A1T4QU40_9HYPH</name>
<dbReference type="EMBL" id="FUXL01000005">
    <property type="protein sequence ID" value="SKA07137.1"/>
    <property type="molecule type" value="Genomic_DNA"/>
</dbReference>
<dbReference type="SUPFAM" id="SSF69593">
    <property type="entry name" value="Glycerol-3-phosphate (1)-acyltransferase"/>
    <property type="match status" value="1"/>
</dbReference>